<evidence type="ECO:0000313" key="4">
    <source>
        <dbReference type="Proteomes" id="UP000574769"/>
    </source>
</evidence>
<dbReference type="Pfam" id="PF11739">
    <property type="entry name" value="YdbH-like"/>
    <property type="match status" value="1"/>
</dbReference>
<accession>A0A7W7EYG6</accession>
<dbReference type="InterPro" id="IPR021730">
    <property type="entry name" value="YdbH"/>
</dbReference>
<keyword evidence="4" id="KW-1185">Reference proteome</keyword>
<keyword evidence="2" id="KW-0472">Membrane</keyword>
<feature type="transmembrane region" description="Helical" evidence="2">
    <location>
        <begin position="24"/>
        <end position="41"/>
    </location>
</feature>
<evidence type="ECO:0000256" key="1">
    <source>
        <dbReference type="SAM" id="MobiDB-lite"/>
    </source>
</evidence>
<evidence type="ECO:0000256" key="2">
    <source>
        <dbReference type="SAM" id="Phobius"/>
    </source>
</evidence>
<proteinExistence type="predicted"/>
<keyword evidence="2" id="KW-1133">Transmembrane helix</keyword>
<protein>
    <recommendedName>
        <fullName evidence="5">Dicarboxylate transport domain-containing protein</fullName>
    </recommendedName>
</protein>
<evidence type="ECO:0000313" key="3">
    <source>
        <dbReference type="EMBL" id="MBB4616370.1"/>
    </source>
</evidence>
<organism evidence="3 4">
    <name type="scientific">Sphingomonas abaci</name>
    <dbReference type="NCBI Taxonomy" id="237611"/>
    <lineage>
        <taxon>Bacteria</taxon>
        <taxon>Pseudomonadati</taxon>
        <taxon>Pseudomonadota</taxon>
        <taxon>Alphaproteobacteria</taxon>
        <taxon>Sphingomonadales</taxon>
        <taxon>Sphingomonadaceae</taxon>
        <taxon>Sphingomonas</taxon>
    </lineage>
</organism>
<evidence type="ECO:0008006" key="5">
    <source>
        <dbReference type="Google" id="ProtNLM"/>
    </source>
</evidence>
<name>A0A7W7EYG6_9SPHN</name>
<gene>
    <name evidence="3" type="ORF">GGQ96_000476</name>
</gene>
<dbReference type="Proteomes" id="UP000574769">
    <property type="component" value="Unassembled WGS sequence"/>
</dbReference>
<sequence>MTRAVEEEQHIQPNRRPYSRRRRAALAGAAALVVAGTSLWIERRPILRHFVTDTLVRRGVPATYDIADLGLGRQRLTHVVIGDPARPDLVADWIETRTDIGLSGVSVQQVRAGHVRLRAELRDGKLRLGALDRLMPPSSGNQPFALPRLSVDVADARVRLMTPAGLVGLKLRGKGRLDDGFRGSLAAVGPGLALAGCTLAGVSAAVDVRIDRARPELDGPVRIERLACAGLRAAALRADLSVDLSAALDRWQGDARLATGAVRGGGVTLAATRGRVDFTGAASGTGGRADLHGSGLRASQGGAEALRLYARYAVAPGGVKARGVLDAQGAGLAPAMLSGLDGVPALAGTPMAPLRDRLVTASRAAARRFALHLPFEADVHGGTGAVTLGEGRVDAATGARLALTEGTLGYRWPAGGLHLDGRMTAGGGGLPDLVVATRRRDSDGRLTGTVTLATPYAAGQASLAATPLRFALGGRDETRLTTTLRLTGPLGGNGQVEDLRLPLAVRRTRGGWRVEPGCVPVGWQRLSVSSLTLDPARLTLCPAGGTLLAATEGRVAGEARLGATALRGRIGRTPLAVDAAGARFDVATLGFVLDGVKARLGAPDRATRIDAATLTGRIVDGGAAGRFTGGAGQIGAVPLLLSDAMGDWRFRRGTLDVGGALTVTDAQTGAPRFKPMAGRGVTLTLAGNRIDAAGTLHEPTTGTAVANVALHHLLGDGTGAADLTVPGLIFTKAFQPDLLTPLTFGVIADVRGKVTGAGHIAWGERVTSTGAFASEGLDLAAAFGPATGIAGTIRFDDLLALHTPPGQVVTVKTVNPGVAVNDGVIRFQLLGGVRVQVEDARWPFAGGALTLDPTLLDFAADRARHMTFHVTGARADQFLQQFDFPNLDATGIFDGTLPMIFDSLGGRIEGGRLAVRDGGGTIAYVGVLGQKQLGTWGNLAFQALKSLRYRSLTVNMDGPLGGDMVTAVRFTGVKQGEGAKTNFILRRLQRLPFVFNIRIRAPFRGLLDSVSSFYDPKRLVERNLPALIEAQNRAAQPPAPAPATPPLSIQTPVSENRR</sequence>
<reference evidence="3 4" key="1">
    <citation type="submission" date="2020-08" db="EMBL/GenBank/DDBJ databases">
        <title>Genomic Encyclopedia of Type Strains, Phase IV (KMG-IV): sequencing the most valuable type-strain genomes for metagenomic binning, comparative biology and taxonomic classification.</title>
        <authorList>
            <person name="Goeker M."/>
        </authorList>
    </citation>
    <scope>NUCLEOTIDE SEQUENCE [LARGE SCALE GENOMIC DNA]</scope>
    <source>
        <strain evidence="3 4">DSM 15867</strain>
    </source>
</reference>
<dbReference type="EMBL" id="JACHNY010000001">
    <property type="protein sequence ID" value="MBB4616370.1"/>
    <property type="molecule type" value="Genomic_DNA"/>
</dbReference>
<keyword evidence="2" id="KW-0812">Transmembrane</keyword>
<comment type="caution">
    <text evidence="3">The sequence shown here is derived from an EMBL/GenBank/DDBJ whole genome shotgun (WGS) entry which is preliminary data.</text>
</comment>
<dbReference type="AlphaFoldDB" id="A0A7W7EYG6"/>
<feature type="region of interest" description="Disordered" evidence="1">
    <location>
        <begin position="1032"/>
        <end position="1058"/>
    </location>
</feature>
<feature type="compositionally biased region" description="Polar residues" evidence="1">
    <location>
        <begin position="1047"/>
        <end position="1058"/>
    </location>
</feature>
<dbReference type="RefSeq" id="WP_184111151.1">
    <property type="nucleotide sequence ID" value="NZ_JACHNY010000001.1"/>
</dbReference>